<dbReference type="RefSeq" id="WP_078760696.1">
    <property type="nucleotide sequence ID" value="NZ_FUWS01000003.1"/>
</dbReference>
<reference evidence="1 2" key="1">
    <citation type="submission" date="2017-02" db="EMBL/GenBank/DDBJ databases">
        <authorList>
            <person name="Peterson S.W."/>
        </authorList>
    </citation>
    <scope>NUCLEOTIDE SEQUENCE [LARGE SCALE GENOMIC DNA]</scope>
    <source>
        <strain evidence="1 2">DSM 45154</strain>
    </source>
</reference>
<sequence length="96" mass="10834">MTVYIPIDDLEELKSHLTRIHEAFTEADDKEPAGGFDNIGPGVFQNAADHFHSEWDDGRYQLARNIKGVKEGITTILDSFEQLEDDLGAQLETEEK</sequence>
<dbReference type="EMBL" id="FUWS01000003">
    <property type="protein sequence ID" value="SJZ74689.1"/>
    <property type="molecule type" value="Genomic_DNA"/>
</dbReference>
<gene>
    <name evidence="1" type="ORF">SAMN02745673_01293</name>
</gene>
<evidence type="ECO:0008006" key="3">
    <source>
        <dbReference type="Google" id="ProtNLM"/>
    </source>
</evidence>
<organism evidence="1 2">
    <name type="scientific">Marinactinospora thermotolerans DSM 45154</name>
    <dbReference type="NCBI Taxonomy" id="1122192"/>
    <lineage>
        <taxon>Bacteria</taxon>
        <taxon>Bacillati</taxon>
        <taxon>Actinomycetota</taxon>
        <taxon>Actinomycetes</taxon>
        <taxon>Streptosporangiales</taxon>
        <taxon>Nocardiopsidaceae</taxon>
        <taxon>Marinactinospora</taxon>
    </lineage>
</organism>
<keyword evidence="2" id="KW-1185">Reference proteome</keyword>
<evidence type="ECO:0000313" key="2">
    <source>
        <dbReference type="Proteomes" id="UP000190637"/>
    </source>
</evidence>
<dbReference type="Proteomes" id="UP000190637">
    <property type="component" value="Unassembled WGS sequence"/>
</dbReference>
<dbReference type="AlphaFoldDB" id="A0A1T4N5V8"/>
<protein>
    <recommendedName>
        <fullName evidence="3">Excreted virulence factor EspC, type VII ESX diderm</fullName>
    </recommendedName>
</protein>
<proteinExistence type="predicted"/>
<accession>A0A1T4N5V8</accession>
<dbReference type="OrthoDB" id="4216415at2"/>
<dbReference type="STRING" id="1122192.SAMN02745673_01293"/>
<name>A0A1T4N5V8_9ACTN</name>
<evidence type="ECO:0000313" key="1">
    <source>
        <dbReference type="EMBL" id="SJZ74689.1"/>
    </source>
</evidence>